<keyword evidence="2" id="KW-1185">Reference proteome</keyword>
<comment type="caution">
    <text evidence="1">The sequence shown here is derived from an EMBL/GenBank/DDBJ whole genome shotgun (WGS) entry which is preliminary data.</text>
</comment>
<gene>
    <name evidence="1" type="ORF">BS47DRAFT_1368413</name>
</gene>
<dbReference type="EMBL" id="MU129182">
    <property type="protein sequence ID" value="KAF9504963.1"/>
    <property type="molecule type" value="Genomic_DNA"/>
</dbReference>
<sequence length="244" mass="27026">MYSCAKREAKAALVVLLQHRLRFSPLTDLHNDDTNPDGCLEINVGQNPPNTLHTCAAPTRRQIKHSTTHPLWRASPLHENPPDKKTWSPLHNTDVYGCPNPEGPTYVMLPPPPSHAMMDRYGTTPTAAGVVLSATEDRAQGANSRMPTMDTMTGKAWHHTVACPSTKIHPTGTWMKPPRIIQINLHNDGQWVTTPPLQWVCGNLRSPLPPMKPNPTRTWTEPQQEIQTCAAPKNLARSSGITTK</sequence>
<evidence type="ECO:0000313" key="2">
    <source>
        <dbReference type="Proteomes" id="UP000886523"/>
    </source>
</evidence>
<organism evidence="1 2">
    <name type="scientific">Hydnum rufescens UP504</name>
    <dbReference type="NCBI Taxonomy" id="1448309"/>
    <lineage>
        <taxon>Eukaryota</taxon>
        <taxon>Fungi</taxon>
        <taxon>Dikarya</taxon>
        <taxon>Basidiomycota</taxon>
        <taxon>Agaricomycotina</taxon>
        <taxon>Agaricomycetes</taxon>
        <taxon>Cantharellales</taxon>
        <taxon>Hydnaceae</taxon>
        <taxon>Hydnum</taxon>
    </lineage>
</organism>
<protein>
    <submittedName>
        <fullName evidence="1">Uncharacterized protein</fullName>
    </submittedName>
</protein>
<name>A0A9P6AFP7_9AGAM</name>
<proteinExistence type="predicted"/>
<accession>A0A9P6AFP7</accession>
<dbReference type="AlphaFoldDB" id="A0A9P6AFP7"/>
<evidence type="ECO:0000313" key="1">
    <source>
        <dbReference type="EMBL" id="KAF9504963.1"/>
    </source>
</evidence>
<dbReference type="Proteomes" id="UP000886523">
    <property type="component" value="Unassembled WGS sequence"/>
</dbReference>
<reference evidence="1" key="1">
    <citation type="journal article" date="2020" name="Nat. Commun.">
        <title>Large-scale genome sequencing of mycorrhizal fungi provides insights into the early evolution of symbiotic traits.</title>
        <authorList>
            <person name="Miyauchi S."/>
            <person name="Kiss E."/>
            <person name="Kuo A."/>
            <person name="Drula E."/>
            <person name="Kohler A."/>
            <person name="Sanchez-Garcia M."/>
            <person name="Morin E."/>
            <person name="Andreopoulos B."/>
            <person name="Barry K.W."/>
            <person name="Bonito G."/>
            <person name="Buee M."/>
            <person name="Carver A."/>
            <person name="Chen C."/>
            <person name="Cichocki N."/>
            <person name="Clum A."/>
            <person name="Culley D."/>
            <person name="Crous P.W."/>
            <person name="Fauchery L."/>
            <person name="Girlanda M."/>
            <person name="Hayes R.D."/>
            <person name="Keri Z."/>
            <person name="LaButti K."/>
            <person name="Lipzen A."/>
            <person name="Lombard V."/>
            <person name="Magnuson J."/>
            <person name="Maillard F."/>
            <person name="Murat C."/>
            <person name="Nolan M."/>
            <person name="Ohm R.A."/>
            <person name="Pangilinan J."/>
            <person name="Pereira M.F."/>
            <person name="Perotto S."/>
            <person name="Peter M."/>
            <person name="Pfister S."/>
            <person name="Riley R."/>
            <person name="Sitrit Y."/>
            <person name="Stielow J.B."/>
            <person name="Szollosi G."/>
            <person name="Zifcakova L."/>
            <person name="Stursova M."/>
            <person name="Spatafora J.W."/>
            <person name="Tedersoo L."/>
            <person name="Vaario L.M."/>
            <person name="Yamada A."/>
            <person name="Yan M."/>
            <person name="Wang P."/>
            <person name="Xu J."/>
            <person name="Bruns T."/>
            <person name="Baldrian P."/>
            <person name="Vilgalys R."/>
            <person name="Dunand C."/>
            <person name="Henrissat B."/>
            <person name="Grigoriev I.V."/>
            <person name="Hibbett D."/>
            <person name="Nagy L.G."/>
            <person name="Martin F.M."/>
        </authorList>
    </citation>
    <scope>NUCLEOTIDE SEQUENCE</scope>
    <source>
        <strain evidence="1">UP504</strain>
    </source>
</reference>